<dbReference type="Gene3D" id="1.10.720.30">
    <property type="entry name" value="SAP domain"/>
    <property type="match status" value="1"/>
</dbReference>
<dbReference type="InterPro" id="IPR006164">
    <property type="entry name" value="DNA_bd_Ku70/Ku80"/>
</dbReference>
<reference evidence="4" key="1">
    <citation type="submission" date="2020-07" db="EMBL/GenBank/DDBJ databases">
        <title>The High-quality genome of the commercially important snow crab, Chionoecetes opilio.</title>
        <authorList>
            <person name="Jeong J.-H."/>
            <person name="Ryu S."/>
        </authorList>
    </citation>
    <scope>NUCLEOTIDE SEQUENCE</scope>
    <source>
        <strain evidence="4">MADBK_172401_WGS</strain>
        <tissue evidence="4">Digestive gland</tissue>
    </source>
</reference>
<dbReference type="GO" id="GO:0042162">
    <property type="term" value="F:telomeric DNA binding"/>
    <property type="evidence" value="ECO:0007669"/>
    <property type="project" value="InterPro"/>
</dbReference>
<dbReference type="CDD" id="cd00788">
    <property type="entry name" value="KU70"/>
    <property type="match status" value="1"/>
</dbReference>
<dbReference type="GO" id="GO:0006303">
    <property type="term" value="P:double-strand break repair via nonhomologous end joining"/>
    <property type="evidence" value="ECO:0007669"/>
    <property type="project" value="InterPro"/>
</dbReference>
<feature type="domain" description="Ku" evidence="3">
    <location>
        <begin position="114"/>
        <end position="257"/>
    </location>
</feature>
<dbReference type="PANTHER" id="PTHR12604:SF2">
    <property type="entry name" value="X-RAY REPAIR CROSS-COMPLEMENTING PROTEIN 6"/>
    <property type="match status" value="1"/>
</dbReference>
<dbReference type="InterPro" id="IPR016194">
    <property type="entry name" value="SPOC-like_C_dom_sf"/>
</dbReference>
<evidence type="ECO:0000313" key="4">
    <source>
        <dbReference type="EMBL" id="KAG0723038.1"/>
    </source>
</evidence>
<proteinExistence type="inferred from homology"/>
<keyword evidence="2" id="KW-0238">DNA-binding</keyword>
<dbReference type="GO" id="GO:0043564">
    <property type="term" value="C:Ku70:Ku80 complex"/>
    <property type="evidence" value="ECO:0007669"/>
    <property type="project" value="InterPro"/>
</dbReference>
<protein>
    <submittedName>
        <fullName evidence="4">X-ray repair cross-complementing protein 6</fullName>
    </submittedName>
</protein>
<sequence>MGASFDIKKFYKDLIITDDMDEEEEEMGGRVSREMRTLVDPTTRFDELFSRVKLLESKQRVTAKLVFKIAPEVQMGVGLYTLVRSSRKQTKRQLSKSNNEQVRVIRKDHLPRTGELVYPSDREYCAKYGKEDIGFSKSEARNVINVFPPGIELLGFQPKSWLKNLYHYKAAKFIYPQEAWIKGSTKLFSALLERCQTRGVVPLVRIVARRGCNLALAALLPQDEVLDDTRGQVLPQGFIVYHLPMADSFSTSDLKRGRSRAAAKQVDAAKKVVQKLHFDYNVDLFDNPDIETMNEIIKGLALNRDHMDPVADPTVPKMDAVMERAGPALKEFEKVTLRFSDKSARLQATSALMANKRVRVEHDNVDVEIMVKRGQAQQLSVPVLKEWLSARGFKVTGKKKAELMQLCIDTVCA</sequence>
<dbReference type="GO" id="GO:0000723">
    <property type="term" value="P:telomere maintenance"/>
    <property type="evidence" value="ECO:0007669"/>
    <property type="project" value="InterPro"/>
</dbReference>
<dbReference type="InterPro" id="IPR036361">
    <property type="entry name" value="SAP_dom_sf"/>
</dbReference>
<evidence type="ECO:0000259" key="3">
    <source>
        <dbReference type="SMART" id="SM00559"/>
    </source>
</evidence>
<dbReference type="Proteomes" id="UP000770661">
    <property type="component" value="Unassembled WGS sequence"/>
</dbReference>
<dbReference type="InterPro" id="IPR047087">
    <property type="entry name" value="KU70_core_dom"/>
</dbReference>
<dbReference type="Pfam" id="PF02735">
    <property type="entry name" value="Ku"/>
    <property type="match status" value="1"/>
</dbReference>
<dbReference type="GO" id="GO:0003690">
    <property type="term" value="F:double-stranded DNA binding"/>
    <property type="evidence" value="ECO:0007669"/>
    <property type="project" value="TreeGrafter"/>
</dbReference>
<comment type="caution">
    <text evidence="4">The sequence shown here is derived from an EMBL/GenBank/DDBJ whole genome shotgun (WGS) entry which is preliminary data.</text>
</comment>
<dbReference type="InterPro" id="IPR005160">
    <property type="entry name" value="Ku_C"/>
</dbReference>
<dbReference type="InterPro" id="IPR006165">
    <property type="entry name" value="Ku70"/>
</dbReference>
<evidence type="ECO:0000256" key="2">
    <source>
        <dbReference type="ARBA" id="ARBA00023125"/>
    </source>
</evidence>
<gene>
    <name evidence="4" type="primary">Xrcc6</name>
    <name evidence="4" type="ORF">GWK47_043383</name>
</gene>
<dbReference type="Gene3D" id="2.40.290.10">
    <property type="match status" value="1"/>
</dbReference>
<accession>A0A8J4Y7U5</accession>
<evidence type="ECO:0000313" key="5">
    <source>
        <dbReference type="Proteomes" id="UP000770661"/>
    </source>
</evidence>
<organism evidence="4 5">
    <name type="scientific">Chionoecetes opilio</name>
    <name type="common">Atlantic snow crab</name>
    <name type="synonym">Cancer opilio</name>
    <dbReference type="NCBI Taxonomy" id="41210"/>
    <lineage>
        <taxon>Eukaryota</taxon>
        <taxon>Metazoa</taxon>
        <taxon>Ecdysozoa</taxon>
        <taxon>Arthropoda</taxon>
        <taxon>Crustacea</taxon>
        <taxon>Multicrustacea</taxon>
        <taxon>Malacostraca</taxon>
        <taxon>Eumalacostraca</taxon>
        <taxon>Eucarida</taxon>
        <taxon>Decapoda</taxon>
        <taxon>Pleocyemata</taxon>
        <taxon>Brachyura</taxon>
        <taxon>Eubrachyura</taxon>
        <taxon>Majoidea</taxon>
        <taxon>Majidae</taxon>
        <taxon>Chionoecetes</taxon>
    </lineage>
</organism>
<dbReference type="SMART" id="SM00559">
    <property type="entry name" value="Ku78"/>
    <property type="match status" value="1"/>
</dbReference>
<name>A0A8J4Y7U5_CHIOP</name>
<dbReference type="InterPro" id="IPR027388">
    <property type="entry name" value="Ku70_bridge/pillars_dom_sf"/>
</dbReference>
<dbReference type="GO" id="GO:0003678">
    <property type="term" value="F:DNA helicase activity"/>
    <property type="evidence" value="ECO:0007669"/>
    <property type="project" value="InterPro"/>
</dbReference>
<dbReference type="PANTHER" id="PTHR12604">
    <property type="entry name" value="KU AUTOANTIGEN DNA HELICASE"/>
    <property type="match status" value="1"/>
</dbReference>
<dbReference type="NCBIfam" id="TIGR00578">
    <property type="entry name" value="ku70"/>
    <property type="match status" value="1"/>
</dbReference>
<dbReference type="GO" id="GO:0003684">
    <property type="term" value="F:damaged DNA binding"/>
    <property type="evidence" value="ECO:0007669"/>
    <property type="project" value="InterPro"/>
</dbReference>
<dbReference type="Gene3D" id="4.10.970.10">
    <property type="entry name" value="Ku70, bridge and pillars"/>
    <property type="match status" value="1"/>
</dbReference>
<keyword evidence="5" id="KW-1185">Reference proteome</keyword>
<dbReference type="Pfam" id="PF03730">
    <property type="entry name" value="Ku_C"/>
    <property type="match status" value="1"/>
</dbReference>
<dbReference type="Gene3D" id="1.10.1600.10">
    <property type="match status" value="1"/>
</dbReference>
<dbReference type="EMBL" id="JACEEZ010008724">
    <property type="protein sequence ID" value="KAG0723038.1"/>
    <property type="molecule type" value="Genomic_DNA"/>
</dbReference>
<dbReference type="AlphaFoldDB" id="A0A8J4Y7U5"/>
<evidence type="ECO:0000256" key="1">
    <source>
        <dbReference type="ARBA" id="ARBA00005240"/>
    </source>
</evidence>
<comment type="similarity">
    <text evidence="1">Belongs to the ku70 family.</text>
</comment>
<dbReference type="OrthoDB" id="3249161at2759"/>
<dbReference type="SUPFAM" id="SSF100939">
    <property type="entry name" value="SPOC domain-like"/>
    <property type="match status" value="1"/>
</dbReference>